<dbReference type="AlphaFoldDB" id="A0A1N6WGB3"/>
<dbReference type="Proteomes" id="UP000215545">
    <property type="component" value="Unassembled WGS sequence"/>
</dbReference>
<evidence type="ECO:0000313" key="2">
    <source>
        <dbReference type="EMBL" id="SIQ89207.1"/>
    </source>
</evidence>
<accession>A0A1N6WGB3</accession>
<protein>
    <submittedName>
        <fullName evidence="2">Uncharacterized protein</fullName>
    </submittedName>
</protein>
<name>A0A1N6WGB3_9BACI</name>
<reference evidence="1" key="3">
    <citation type="submission" date="2017-03" db="EMBL/GenBank/DDBJ databases">
        <authorList>
            <person name="Dastager S.G."/>
            <person name="Neurgaonkar P.S."/>
            <person name="Dharne M.S."/>
        </authorList>
    </citation>
    <scope>NUCLEOTIDE SEQUENCE</scope>
    <source>
        <strain evidence="1">DSM 25145</strain>
    </source>
</reference>
<organism evidence="2 3">
    <name type="scientific">Domibacillus enclensis</name>
    <dbReference type="NCBI Taxonomy" id="1017273"/>
    <lineage>
        <taxon>Bacteria</taxon>
        <taxon>Bacillati</taxon>
        <taxon>Bacillota</taxon>
        <taxon>Bacilli</taxon>
        <taxon>Bacillales</taxon>
        <taxon>Bacillaceae</taxon>
        <taxon>Domibacillus</taxon>
    </lineage>
</organism>
<evidence type="ECO:0000313" key="4">
    <source>
        <dbReference type="Proteomes" id="UP000215545"/>
    </source>
</evidence>
<dbReference type="Proteomes" id="UP000186385">
    <property type="component" value="Unassembled WGS sequence"/>
</dbReference>
<dbReference type="STRING" id="1017273.SAMN05443094_104159"/>
<sequence length="107" mass="12244">MQKYSAVPELLFQSLKESVFVDNVNGLIGLSQTHVDYILTALELDDLDPSQVARRYERASWGTTITMVYYNSLLEQLFPRHGPVLERLKKAKQPVETVEQLSLFEGE</sequence>
<dbReference type="EMBL" id="MWSK01000004">
    <property type="protein sequence ID" value="OXS77927.1"/>
    <property type="molecule type" value="Genomic_DNA"/>
</dbReference>
<reference evidence="4" key="2">
    <citation type="submission" date="2017-03" db="EMBL/GenBank/DDBJ databases">
        <title>Bacillus sp. V-88(T) DSM27956, whole genome shotgun sequencing project.</title>
        <authorList>
            <person name="Dastager S.G."/>
            <person name="Neurgaonkar P.S."/>
            <person name="Dharne M.S."/>
        </authorList>
    </citation>
    <scope>NUCLEOTIDE SEQUENCE [LARGE SCALE GENOMIC DNA]</scope>
    <source>
        <strain evidence="4">DSM 25145</strain>
    </source>
</reference>
<keyword evidence="4" id="KW-1185">Reference proteome</keyword>
<dbReference type="RefSeq" id="WP_045850540.1">
    <property type="nucleotide sequence ID" value="NZ_FTLX01000004.1"/>
</dbReference>
<gene>
    <name evidence="1" type="ORF">B1B05_09995</name>
    <name evidence="2" type="ORF">SAMN05443094_104159</name>
</gene>
<reference evidence="2 3" key="1">
    <citation type="submission" date="2017-01" db="EMBL/GenBank/DDBJ databases">
        <authorList>
            <person name="Mah S.A."/>
            <person name="Swanson W.J."/>
            <person name="Moy G.W."/>
            <person name="Vacquier V.D."/>
        </authorList>
    </citation>
    <scope>NUCLEOTIDE SEQUENCE [LARGE SCALE GENOMIC DNA]</scope>
    <source>
        <strain evidence="2 3">NIO-1016</strain>
    </source>
</reference>
<evidence type="ECO:0000313" key="1">
    <source>
        <dbReference type="EMBL" id="OXS77927.1"/>
    </source>
</evidence>
<dbReference type="OrthoDB" id="9928534at2"/>
<evidence type="ECO:0000313" key="3">
    <source>
        <dbReference type="Proteomes" id="UP000186385"/>
    </source>
</evidence>
<proteinExistence type="predicted"/>
<dbReference type="EMBL" id="FTLX01000004">
    <property type="protein sequence ID" value="SIQ89207.1"/>
    <property type="molecule type" value="Genomic_DNA"/>
</dbReference>